<evidence type="ECO:0000313" key="1">
    <source>
        <dbReference type="EMBL" id="CRZ09236.1"/>
    </source>
</evidence>
<dbReference type="EMBL" id="HACM01008794">
    <property type="protein sequence ID" value="CRZ09236.1"/>
    <property type="molecule type" value="Transcribed_RNA"/>
</dbReference>
<accession>A0A0H5R5V4</accession>
<reference evidence="1" key="1">
    <citation type="submission" date="2015-04" db="EMBL/GenBank/DDBJ databases">
        <title>The genome sequence of the plant pathogenic Rhizarian Plasmodiophora brassicae reveals insights in its biotrophic life cycle and the origin of chitin synthesis.</title>
        <authorList>
            <person name="Schwelm A."/>
            <person name="Fogelqvist J."/>
            <person name="Knaust A."/>
            <person name="Julke S."/>
            <person name="Lilja T."/>
            <person name="Dhandapani V."/>
            <person name="Bonilla-Rosso G."/>
            <person name="Karlsson M."/>
            <person name="Shevchenko A."/>
            <person name="Choi S.R."/>
            <person name="Kim H.G."/>
            <person name="Park J.Y."/>
            <person name="Lim Y.P."/>
            <person name="Ludwig-Muller J."/>
            <person name="Dixelius C."/>
        </authorList>
    </citation>
    <scope>NUCLEOTIDE SEQUENCE</scope>
    <source>
        <tissue evidence="1">Potato root galls</tissue>
    </source>
</reference>
<organism evidence="1">
    <name type="scientific">Spongospora subterranea</name>
    <dbReference type="NCBI Taxonomy" id="70186"/>
    <lineage>
        <taxon>Eukaryota</taxon>
        <taxon>Sar</taxon>
        <taxon>Rhizaria</taxon>
        <taxon>Endomyxa</taxon>
        <taxon>Phytomyxea</taxon>
        <taxon>Plasmodiophorida</taxon>
        <taxon>Plasmodiophoridae</taxon>
        <taxon>Spongospora</taxon>
    </lineage>
</organism>
<feature type="non-terminal residue" evidence="1">
    <location>
        <position position="104"/>
    </location>
</feature>
<dbReference type="AlphaFoldDB" id="A0A0H5R5V4"/>
<sequence length="104" mass="11199">MSNAAPERMSEGITDQIVTNPDINDTKAISRSAIMGIIIEKGLKPFDMIRLSKQFNLSLSSFDRIRSGLTTLGDIVNQAVTGQVPLLTQRHVTPSPFLCGGGTP</sequence>
<protein>
    <submittedName>
        <fullName evidence="1">Uncharacterized protein</fullName>
    </submittedName>
</protein>
<name>A0A0H5R5V4_9EUKA</name>
<proteinExistence type="predicted"/>